<dbReference type="PANTHER" id="PTHR43166">
    <property type="entry name" value="AMINO ACID IMPORT ATP-BINDING PROTEIN"/>
    <property type="match status" value="1"/>
</dbReference>
<dbReference type="InterPro" id="IPR018449">
    <property type="entry name" value="NIL_domain"/>
</dbReference>
<keyword evidence="2" id="KW-0813">Transport</keyword>
<dbReference type="GO" id="GO:0016887">
    <property type="term" value="F:ATP hydrolysis activity"/>
    <property type="evidence" value="ECO:0007669"/>
    <property type="project" value="InterPro"/>
</dbReference>
<evidence type="ECO:0000256" key="10">
    <source>
        <dbReference type="ARBA" id="ARBA00063837"/>
    </source>
</evidence>
<keyword evidence="8" id="KW-0472">Membrane</keyword>
<dbReference type="AlphaFoldDB" id="A0A7I7U598"/>
<dbReference type="PANTHER" id="PTHR43166:SF30">
    <property type="entry name" value="METHIONINE IMPORT ATP-BINDING PROTEIN METN"/>
    <property type="match status" value="1"/>
</dbReference>
<dbReference type="InterPro" id="IPR003439">
    <property type="entry name" value="ABC_transporter-like_ATP-bd"/>
</dbReference>
<evidence type="ECO:0000259" key="11">
    <source>
        <dbReference type="PROSITE" id="PS50893"/>
    </source>
</evidence>
<feature type="domain" description="ABC transporter" evidence="11">
    <location>
        <begin position="3"/>
        <end position="238"/>
    </location>
</feature>
<keyword evidence="4" id="KW-0547">Nucleotide-binding</keyword>
<keyword evidence="6" id="KW-1278">Translocase</keyword>
<keyword evidence="3" id="KW-1003">Cell membrane</keyword>
<comment type="similarity">
    <text evidence="1">Belongs to the ABC transporter superfamily.</text>
</comment>
<dbReference type="Pfam" id="PF09383">
    <property type="entry name" value="NIL"/>
    <property type="match status" value="1"/>
</dbReference>
<evidence type="ECO:0000256" key="6">
    <source>
        <dbReference type="ARBA" id="ARBA00022967"/>
    </source>
</evidence>
<dbReference type="GO" id="GO:0005524">
    <property type="term" value="F:ATP binding"/>
    <property type="evidence" value="ECO:0007669"/>
    <property type="project" value="UniProtKB-KW"/>
</dbReference>
<proteinExistence type="inferred from homology"/>
<dbReference type="InterPro" id="IPR003593">
    <property type="entry name" value="AAA+_ATPase"/>
</dbReference>
<dbReference type="InterPro" id="IPR050086">
    <property type="entry name" value="MetN_ABC_transporter-like"/>
</dbReference>
<accession>A0A7I7U598</accession>
<comment type="function">
    <text evidence="9">Part of the ABC transporter FtsEX involved in cellular division. Has ATPase activity.</text>
</comment>
<dbReference type="Proteomes" id="UP000466554">
    <property type="component" value="Chromosome"/>
</dbReference>
<dbReference type="Gene3D" id="3.40.50.300">
    <property type="entry name" value="P-loop containing nucleotide triphosphate hydrolases"/>
    <property type="match status" value="1"/>
</dbReference>
<keyword evidence="7" id="KW-0029">Amino-acid transport</keyword>
<dbReference type="RefSeq" id="WP_163766914.1">
    <property type="nucleotide sequence ID" value="NZ_AP022598.1"/>
</dbReference>
<evidence type="ECO:0000256" key="7">
    <source>
        <dbReference type="ARBA" id="ARBA00022970"/>
    </source>
</evidence>
<evidence type="ECO:0000313" key="12">
    <source>
        <dbReference type="EMBL" id="BBY76467.1"/>
    </source>
</evidence>
<evidence type="ECO:0000256" key="3">
    <source>
        <dbReference type="ARBA" id="ARBA00022475"/>
    </source>
</evidence>
<evidence type="ECO:0000256" key="8">
    <source>
        <dbReference type="ARBA" id="ARBA00023136"/>
    </source>
</evidence>
<evidence type="ECO:0000313" key="13">
    <source>
        <dbReference type="Proteomes" id="UP000466554"/>
    </source>
</evidence>
<evidence type="ECO:0000256" key="1">
    <source>
        <dbReference type="ARBA" id="ARBA00005417"/>
    </source>
</evidence>
<dbReference type="PROSITE" id="PS00211">
    <property type="entry name" value="ABC_TRANSPORTER_1"/>
    <property type="match status" value="1"/>
</dbReference>
<evidence type="ECO:0000256" key="4">
    <source>
        <dbReference type="ARBA" id="ARBA00022741"/>
    </source>
</evidence>
<organism evidence="12 13">
    <name type="scientific">Mycolicibacterium parafortuitum</name>
    <name type="common">Mycobacterium parafortuitum</name>
    <dbReference type="NCBI Taxonomy" id="39692"/>
    <lineage>
        <taxon>Bacteria</taxon>
        <taxon>Bacillati</taxon>
        <taxon>Actinomycetota</taxon>
        <taxon>Actinomycetes</taxon>
        <taxon>Mycobacteriales</taxon>
        <taxon>Mycobacteriaceae</taxon>
        <taxon>Mycolicibacterium</taxon>
    </lineage>
</organism>
<dbReference type="GO" id="GO:0005886">
    <property type="term" value="C:plasma membrane"/>
    <property type="evidence" value="ECO:0007669"/>
    <property type="project" value="UniProtKB-ARBA"/>
</dbReference>
<evidence type="ECO:0000256" key="5">
    <source>
        <dbReference type="ARBA" id="ARBA00022840"/>
    </source>
</evidence>
<dbReference type="SUPFAM" id="SSF52540">
    <property type="entry name" value="P-loop containing nucleoside triphosphate hydrolases"/>
    <property type="match status" value="1"/>
</dbReference>
<name>A0A7I7U598_MYCPF</name>
<evidence type="ECO:0000256" key="9">
    <source>
        <dbReference type="ARBA" id="ARBA00054718"/>
    </source>
</evidence>
<dbReference type="GO" id="GO:0006865">
    <property type="term" value="P:amino acid transport"/>
    <property type="evidence" value="ECO:0007669"/>
    <property type="project" value="UniProtKB-KW"/>
</dbReference>
<dbReference type="FunFam" id="3.40.50.300:FF:000056">
    <property type="entry name" value="Cell division ATP-binding protein FtsE"/>
    <property type="match status" value="1"/>
</dbReference>
<evidence type="ECO:0000256" key="2">
    <source>
        <dbReference type="ARBA" id="ARBA00022448"/>
    </source>
</evidence>
<gene>
    <name evidence="12" type="primary">metN</name>
    <name evidence="12" type="ORF">MPRF_33660</name>
</gene>
<dbReference type="InterPro" id="IPR017871">
    <property type="entry name" value="ABC_transporter-like_CS"/>
</dbReference>
<dbReference type="SMART" id="SM00382">
    <property type="entry name" value="AAA"/>
    <property type="match status" value="1"/>
</dbReference>
<dbReference type="PROSITE" id="PS50893">
    <property type="entry name" value="ABC_TRANSPORTER_2"/>
    <property type="match status" value="1"/>
</dbReference>
<comment type="subunit">
    <text evidence="10">Homodimer. Forms a membrane-associated complex with FtsX.</text>
</comment>
<dbReference type="InterPro" id="IPR027417">
    <property type="entry name" value="P-loop_NTPase"/>
</dbReference>
<dbReference type="EMBL" id="AP022598">
    <property type="protein sequence ID" value="BBY76467.1"/>
    <property type="molecule type" value="Genomic_DNA"/>
</dbReference>
<dbReference type="Pfam" id="PF00005">
    <property type="entry name" value="ABC_tran"/>
    <property type="match status" value="1"/>
</dbReference>
<sequence length="328" mass="35311">MSIYTEDLTKVYGSTRALDGVSISVEQGAILGVVGSSGSGKSTLVRNIALLERPTRGRVVLDGQDLTALPERELRTARRRLGNVFQSANLLDNRTARANIEFPLEIAGWDRTARWHRAQELLELVGLGTRGESYPAQLSGGQRQRIGIARALAARPSVILADEPTSALDPATTQEILTLLTDLRDELDVTILLITHDLAIVRQIADRVAVLDEGRVVVQGPLADVAADPGSGLLPPLGAAPHPADGELIVNVVAGADASASFISTLARELDTDVRIIDGEVLRLGQQTVSQFQLVLSATDRSAPERVTEYARWFERHRLGFTVAEVPA</sequence>
<dbReference type="SMART" id="SM00930">
    <property type="entry name" value="NIL"/>
    <property type="match status" value="1"/>
</dbReference>
<reference evidence="12 13" key="1">
    <citation type="journal article" date="2019" name="Emerg. Microbes Infect.">
        <title>Comprehensive subspecies identification of 175 nontuberculous mycobacteria species based on 7547 genomic profiles.</title>
        <authorList>
            <person name="Matsumoto Y."/>
            <person name="Kinjo T."/>
            <person name="Motooka D."/>
            <person name="Nabeya D."/>
            <person name="Jung N."/>
            <person name="Uechi K."/>
            <person name="Horii T."/>
            <person name="Iida T."/>
            <person name="Fujita J."/>
            <person name="Nakamura S."/>
        </authorList>
    </citation>
    <scope>NUCLEOTIDE SEQUENCE [LARGE SCALE GENOMIC DNA]</scope>
    <source>
        <strain evidence="12 13">JCM 6367</strain>
    </source>
</reference>
<protein>
    <submittedName>
        <fullName evidence="12">Methionine import ATP-binding protein MetN</fullName>
    </submittedName>
</protein>
<keyword evidence="5 12" id="KW-0067">ATP-binding</keyword>